<accession>A0AC35G0X7</accession>
<reference evidence="2" key="1">
    <citation type="submission" date="2022-11" db="UniProtKB">
        <authorList>
            <consortium name="WormBaseParasite"/>
        </authorList>
    </citation>
    <scope>IDENTIFICATION</scope>
</reference>
<evidence type="ECO:0000313" key="1">
    <source>
        <dbReference type="Proteomes" id="UP000887580"/>
    </source>
</evidence>
<sequence length="656" mass="73816">MISTNFNGLQLLKIPDENLFESDKEKIEKFDSIKKHEKQIFIDVSATFIIQNPFEFSRQQNDKKSEPEMSQFKASQTLLNPNEIVSPSAQEMTLRIRRHTKRLAYRLPPMTQRQRFAYYGIPYSPETSEDENDDENENTQKIVEESDEEKCEVSRNSGHFKEDVQTISTFTSPIADNQPTSAGDRYLDESSIPSYSIDQSLLDAFIPPGRTPVASDEEDEEEKANESQEISKNSSNHDMEVDQSLTAKADNPIPTLSNAETPAEQRNTIFHSQPSRLALLLPRFMQPTTSSSARISIKPVSCSSPVCSKRINPPPLMVQEARVPAATSRSLQKPRVTPKKSVAVVRKVLDQSFNAAKLPTIDVSQFEDFERVNPDPHLQEHQNFGEKRAHPVTPEPHQIEFTDNSNDESPVTSRVPPKRAPPNTPSPENLLEDAVLQTPSPPKETPQENVPKSPIDHDFGNDSFGEHESSRRSIRLPEVSPITTAHDFGDSAGNDEEISTRPRRSINPNDVGPVSVHHDSENVEDSPNNSNHSIPAQNISIPSVQHNQSGGKKSRRFTEIRKKNVDQYILQKPHLIKPNSPPSDQPFVRRSKRTRVQRLRIELGEKAIYKYDENGLATLVDIQTNEQNYGHAGASQNGGKQKGKRKGRKTTTTKKK</sequence>
<organism evidence="1 2">
    <name type="scientific">Panagrolaimus sp. PS1159</name>
    <dbReference type="NCBI Taxonomy" id="55785"/>
    <lineage>
        <taxon>Eukaryota</taxon>
        <taxon>Metazoa</taxon>
        <taxon>Ecdysozoa</taxon>
        <taxon>Nematoda</taxon>
        <taxon>Chromadorea</taxon>
        <taxon>Rhabditida</taxon>
        <taxon>Tylenchina</taxon>
        <taxon>Panagrolaimomorpha</taxon>
        <taxon>Panagrolaimoidea</taxon>
        <taxon>Panagrolaimidae</taxon>
        <taxon>Panagrolaimus</taxon>
    </lineage>
</organism>
<protein>
    <submittedName>
        <fullName evidence="2">Uncharacterized protein</fullName>
    </submittedName>
</protein>
<proteinExistence type="predicted"/>
<name>A0AC35G0X7_9BILA</name>
<evidence type="ECO:0000313" key="2">
    <source>
        <dbReference type="WBParaSite" id="PS1159_v2.g22934.t1"/>
    </source>
</evidence>
<dbReference type="Proteomes" id="UP000887580">
    <property type="component" value="Unplaced"/>
</dbReference>
<dbReference type="WBParaSite" id="PS1159_v2.g22934.t1">
    <property type="protein sequence ID" value="PS1159_v2.g22934.t1"/>
    <property type="gene ID" value="PS1159_v2.g22934"/>
</dbReference>